<reference evidence="1 2" key="1">
    <citation type="submission" date="2020-07" db="EMBL/GenBank/DDBJ databases">
        <title>Genomic Encyclopedia of Type Strains, Phase IV (KMG-IV): sequencing the most valuable type-strain genomes for metagenomic binning, comparative biology and taxonomic classification.</title>
        <authorList>
            <person name="Goeker M."/>
        </authorList>
    </citation>
    <scope>NUCLEOTIDE SEQUENCE [LARGE SCALE GENOMIC DNA]</scope>
    <source>
        <strain evidence="1 2">DSM 17721</strain>
    </source>
</reference>
<keyword evidence="2" id="KW-1185">Reference proteome</keyword>
<protein>
    <submittedName>
        <fullName evidence="1">Uncharacterized protein</fullName>
    </submittedName>
</protein>
<sequence length="57" mass="6767">MEISFLRYTNIVLRYPDGETEKRVSERKLRLQEAPETRKLAFSCRRSARALMDFLSS</sequence>
<dbReference type="AlphaFoldDB" id="A0A7W0C9L6"/>
<evidence type="ECO:0000313" key="2">
    <source>
        <dbReference type="Proteomes" id="UP000525298"/>
    </source>
</evidence>
<comment type="caution">
    <text evidence="1">The sequence shown here is derived from an EMBL/GenBank/DDBJ whole genome shotgun (WGS) entry which is preliminary data.</text>
</comment>
<dbReference type="EMBL" id="JACDUS010000005">
    <property type="protein sequence ID" value="MBA2881696.1"/>
    <property type="molecule type" value="Genomic_DNA"/>
</dbReference>
<proteinExistence type="predicted"/>
<dbReference type="Proteomes" id="UP000525298">
    <property type="component" value="Unassembled WGS sequence"/>
</dbReference>
<gene>
    <name evidence="1" type="ORF">HNR65_002027</name>
</gene>
<evidence type="ECO:0000313" key="1">
    <source>
        <dbReference type="EMBL" id="MBA2881696.1"/>
    </source>
</evidence>
<accession>A0A7W0C9L6</accession>
<name>A0A7W0C9L6_9BACT</name>
<organism evidence="1 2">
    <name type="scientific">Desulfosalsimonas propionicica</name>
    <dbReference type="NCBI Taxonomy" id="332175"/>
    <lineage>
        <taxon>Bacteria</taxon>
        <taxon>Pseudomonadati</taxon>
        <taxon>Thermodesulfobacteriota</taxon>
        <taxon>Desulfobacteria</taxon>
        <taxon>Desulfobacterales</taxon>
        <taxon>Desulfosalsimonadaceae</taxon>
        <taxon>Desulfosalsimonas</taxon>
    </lineage>
</organism>